<sequence>MKIAVLSPVAWRTPPRHYGPWEQIASNIAEGLHEAGAEVSLFATADSQTAGELCAVVPAGYEEDKNSDAKVSECMHISYLMEQAERFDIIHNHFDFLPLTYSRLIPIPMLTTIHGFSSPRIIPVYKRYNDHTHYVSVSNADRHPELNYTATVYHGLRTEDFPFGAAGGEYLLFMGRIHPDKGTWDAIALARRSGRQLLIAGFVQDQRYFEEKIKPCVDNEQIVYLGPADPVKRKELLRNAHALVHLIHFAEPFGLSVAEAMMCGTPVLAFPEGAMPELIRDGETGFLVPTLEAAVERVPDLAGLSREACHHWASAQFSRERMVRDYLAVYEQILGR</sequence>
<evidence type="ECO:0000313" key="3">
    <source>
        <dbReference type="EMBL" id="GAA4307870.1"/>
    </source>
</evidence>
<gene>
    <name evidence="3" type="ORF">GCM10023143_14830</name>
</gene>
<dbReference type="InterPro" id="IPR028098">
    <property type="entry name" value="Glyco_trans_4-like_N"/>
</dbReference>
<evidence type="ECO:0000259" key="1">
    <source>
        <dbReference type="Pfam" id="PF00534"/>
    </source>
</evidence>
<evidence type="ECO:0000313" key="4">
    <source>
        <dbReference type="Proteomes" id="UP001501207"/>
    </source>
</evidence>
<organism evidence="3 4">
    <name type="scientific">Compostibacter hankyongensis</name>
    <dbReference type="NCBI Taxonomy" id="1007089"/>
    <lineage>
        <taxon>Bacteria</taxon>
        <taxon>Pseudomonadati</taxon>
        <taxon>Bacteroidota</taxon>
        <taxon>Chitinophagia</taxon>
        <taxon>Chitinophagales</taxon>
        <taxon>Chitinophagaceae</taxon>
        <taxon>Compostibacter</taxon>
    </lineage>
</organism>
<feature type="domain" description="Glycosyl transferase family 1" evidence="1">
    <location>
        <begin position="167"/>
        <end position="301"/>
    </location>
</feature>
<dbReference type="Pfam" id="PF00534">
    <property type="entry name" value="Glycos_transf_1"/>
    <property type="match status" value="1"/>
</dbReference>
<feature type="domain" description="Glycosyltransferase subfamily 4-like N-terminal" evidence="2">
    <location>
        <begin position="25"/>
        <end position="140"/>
    </location>
</feature>
<dbReference type="EMBL" id="BAABFN010000002">
    <property type="protein sequence ID" value="GAA4307870.1"/>
    <property type="molecule type" value="Genomic_DNA"/>
</dbReference>
<dbReference type="CDD" id="cd03802">
    <property type="entry name" value="GT4_AviGT4-like"/>
    <property type="match status" value="1"/>
</dbReference>
<dbReference type="RefSeq" id="WP_344977801.1">
    <property type="nucleotide sequence ID" value="NZ_BAABFN010000002.1"/>
</dbReference>
<comment type="caution">
    <text evidence="3">The sequence shown here is derived from an EMBL/GenBank/DDBJ whole genome shotgun (WGS) entry which is preliminary data.</text>
</comment>
<dbReference type="InterPro" id="IPR001296">
    <property type="entry name" value="Glyco_trans_1"/>
</dbReference>
<dbReference type="PANTHER" id="PTHR12526:SF595">
    <property type="entry name" value="BLL5217 PROTEIN"/>
    <property type="match status" value="1"/>
</dbReference>
<dbReference type="SUPFAM" id="SSF53756">
    <property type="entry name" value="UDP-Glycosyltransferase/glycogen phosphorylase"/>
    <property type="match status" value="1"/>
</dbReference>
<reference evidence="4" key="1">
    <citation type="journal article" date="2019" name="Int. J. Syst. Evol. Microbiol.">
        <title>The Global Catalogue of Microorganisms (GCM) 10K type strain sequencing project: providing services to taxonomists for standard genome sequencing and annotation.</title>
        <authorList>
            <consortium name="The Broad Institute Genomics Platform"/>
            <consortium name="The Broad Institute Genome Sequencing Center for Infectious Disease"/>
            <person name="Wu L."/>
            <person name="Ma J."/>
        </authorList>
    </citation>
    <scope>NUCLEOTIDE SEQUENCE [LARGE SCALE GENOMIC DNA]</scope>
    <source>
        <strain evidence="4">JCM 17664</strain>
    </source>
</reference>
<dbReference type="PANTHER" id="PTHR12526">
    <property type="entry name" value="GLYCOSYLTRANSFERASE"/>
    <property type="match status" value="1"/>
</dbReference>
<accession>A0ABP8FNX7</accession>
<keyword evidence="4" id="KW-1185">Reference proteome</keyword>
<protein>
    <recommendedName>
        <fullName evidence="5">Glycosyltransferase family 4 protein</fullName>
    </recommendedName>
</protein>
<evidence type="ECO:0000259" key="2">
    <source>
        <dbReference type="Pfam" id="PF13439"/>
    </source>
</evidence>
<dbReference type="Proteomes" id="UP001501207">
    <property type="component" value="Unassembled WGS sequence"/>
</dbReference>
<proteinExistence type="predicted"/>
<evidence type="ECO:0008006" key="5">
    <source>
        <dbReference type="Google" id="ProtNLM"/>
    </source>
</evidence>
<dbReference type="Pfam" id="PF13439">
    <property type="entry name" value="Glyco_transf_4"/>
    <property type="match status" value="1"/>
</dbReference>
<name>A0ABP8FNX7_9BACT</name>
<dbReference type="Gene3D" id="3.40.50.2000">
    <property type="entry name" value="Glycogen Phosphorylase B"/>
    <property type="match status" value="2"/>
</dbReference>